<dbReference type="Pfam" id="PF12266">
    <property type="entry name" value="DUF3613"/>
    <property type="match status" value="1"/>
</dbReference>
<protein>
    <recommendedName>
        <fullName evidence="4">DUF3613 domain-containing protein</fullName>
    </recommendedName>
</protein>
<gene>
    <name evidence="2" type="ORF">B6S08_15760</name>
</gene>
<evidence type="ECO:0008006" key="4">
    <source>
        <dbReference type="Google" id="ProtNLM"/>
    </source>
</evidence>
<feature type="compositionally biased region" description="Polar residues" evidence="1">
    <location>
        <begin position="21"/>
        <end position="37"/>
    </location>
</feature>
<accession>A0A233RBX6</accession>
<evidence type="ECO:0000313" key="2">
    <source>
        <dbReference type="EMBL" id="OXY80897.1"/>
    </source>
</evidence>
<keyword evidence="3" id="KW-1185">Reference proteome</keyword>
<dbReference type="AlphaFoldDB" id="A0A233RBX6"/>
<dbReference type="EMBL" id="NBIM01000007">
    <property type="protein sequence ID" value="OXY80897.1"/>
    <property type="molecule type" value="Genomic_DNA"/>
</dbReference>
<comment type="caution">
    <text evidence="2">The sequence shown here is derived from an EMBL/GenBank/DDBJ whole genome shotgun (WGS) entry which is preliminary data.</text>
</comment>
<dbReference type="InterPro" id="IPR022053">
    <property type="entry name" value="DUF3613"/>
</dbReference>
<evidence type="ECO:0000313" key="3">
    <source>
        <dbReference type="Proteomes" id="UP000242757"/>
    </source>
</evidence>
<evidence type="ECO:0000256" key="1">
    <source>
        <dbReference type="SAM" id="MobiDB-lite"/>
    </source>
</evidence>
<dbReference type="Proteomes" id="UP000242757">
    <property type="component" value="Unassembled WGS sequence"/>
</dbReference>
<dbReference type="OrthoDB" id="7068897at2"/>
<feature type="region of interest" description="Disordered" evidence="1">
    <location>
        <begin position="18"/>
        <end position="38"/>
    </location>
</feature>
<proteinExistence type="predicted"/>
<organism evidence="2 3">
    <name type="scientific">Oceanimonas doudoroffii</name>
    <dbReference type="NCBI Taxonomy" id="84158"/>
    <lineage>
        <taxon>Bacteria</taxon>
        <taxon>Pseudomonadati</taxon>
        <taxon>Pseudomonadota</taxon>
        <taxon>Gammaproteobacteria</taxon>
        <taxon>Aeromonadales</taxon>
        <taxon>Aeromonadaceae</taxon>
        <taxon>Oceanimonas</taxon>
    </lineage>
</organism>
<sequence>MEQRLVSQTERWLQLQREGNAASTNVQASTPTEQELASQRWLDSYKHSIPERYEQGSEGKIGN</sequence>
<reference evidence="2 3" key="1">
    <citation type="submission" date="2017-08" db="EMBL/GenBank/DDBJ databases">
        <title>A Genome Sequence of Oceanimonas doudoroffii ATCC 27123T.</title>
        <authorList>
            <person name="Brennan M.A."/>
            <person name="Maclea K.S."/>
            <person name="Mcclelland W.D."/>
            <person name="Trachtenberg A.M."/>
        </authorList>
    </citation>
    <scope>NUCLEOTIDE SEQUENCE [LARGE SCALE GENOMIC DNA]</scope>
    <source>
        <strain evidence="2 3">ATCC 27123</strain>
    </source>
</reference>
<name>A0A233RBX6_9GAMM</name>